<comment type="caution">
    <text evidence="4">The sequence shown here is derived from an EMBL/GenBank/DDBJ whole genome shotgun (WGS) entry which is preliminary data.</text>
</comment>
<gene>
    <name evidence="4" type="ORF">EZV62_002521</name>
</gene>
<accession>A0A5C7IZA1</accession>
<dbReference type="Pfam" id="PF14392">
    <property type="entry name" value="zf-CCHC_4"/>
    <property type="match status" value="1"/>
</dbReference>
<feature type="compositionally biased region" description="Polar residues" evidence="1">
    <location>
        <begin position="265"/>
        <end position="280"/>
    </location>
</feature>
<dbReference type="Proteomes" id="UP000323000">
    <property type="component" value="Chromosome 1"/>
</dbReference>
<dbReference type="InterPro" id="IPR025836">
    <property type="entry name" value="Zn_knuckle_CX2CX4HX4C"/>
</dbReference>
<evidence type="ECO:0008006" key="6">
    <source>
        <dbReference type="Google" id="ProtNLM"/>
    </source>
</evidence>
<dbReference type="InterPro" id="IPR040256">
    <property type="entry name" value="At4g02000-like"/>
</dbReference>
<dbReference type="PANTHER" id="PTHR31286">
    <property type="entry name" value="GLYCINE-RICH CELL WALL STRUCTURAL PROTEIN 1.8-LIKE"/>
    <property type="match status" value="1"/>
</dbReference>
<feature type="region of interest" description="Disordered" evidence="1">
    <location>
        <begin position="234"/>
        <end position="280"/>
    </location>
</feature>
<evidence type="ECO:0000259" key="2">
    <source>
        <dbReference type="Pfam" id="PF14111"/>
    </source>
</evidence>
<dbReference type="AlphaFoldDB" id="A0A5C7IZA1"/>
<reference evidence="5" key="1">
    <citation type="journal article" date="2019" name="Gigascience">
        <title>De novo genome assembly of the endangered Acer yangbiense, a plant species with extremely small populations endemic to Yunnan Province, China.</title>
        <authorList>
            <person name="Yang J."/>
            <person name="Wariss H.M."/>
            <person name="Tao L."/>
            <person name="Zhang R."/>
            <person name="Yun Q."/>
            <person name="Hollingsworth P."/>
            <person name="Dao Z."/>
            <person name="Luo G."/>
            <person name="Guo H."/>
            <person name="Ma Y."/>
            <person name="Sun W."/>
        </authorList>
    </citation>
    <scope>NUCLEOTIDE SEQUENCE [LARGE SCALE GENOMIC DNA]</scope>
    <source>
        <strain evidence="5">cv. Malutang</strain>
    </source>
</reference>
<evidence type="ECO:0000313" key="5">
    <source>
        <dbReference type="Proteomes" id="UP000323000"/>
    </source>
</evidence>
<evidence type="ECO:0000313" key="4">
    <source>
        <dbReference type="EMBL" id="TXG73942.1"/>
    </source>
</evidence>
<dbReference type="EMBL" id="VAHF01000001">
    <property type="protein sequence ID" value="TXG73942.1"/>
    <property type="molecule type" value="Genomic_DNA"/>
</dbReference>
<proteinExistence type="predicted"/>
<evidence type="ECO:0000256" key="1">
    <source>
        <dbReference type="SAM" id="MobiDB-lite"/>
    </source>
</evidence>
<dbReference type="OrthoDB" id="1701901at2759"/>
<protein>
    <recommendedName>
        <fullName evidence="6">DUF4283 domain-containing protein</fullName>
    </recommendedName>
</protein>
<dbReference type="PANTHER" id="PTHR31286:SF167">
    <property type="entry name" value="OS09G0268800 PROTEIN"/>
    <property type="match status" value="1"/>
</dbReference>
<keyword evidence="5" id="KW-1185">Reference proteome</keyword>
<feature type="domain" description="DUF4283" evidence="2">
    <location>
        <begin position="22"/>
        <end position="95"/>
    </location>
</feature>
<feature type="domain" description="Zinc knuckle CX2CX4HX4C" evidence="3">
    <location>
        <begin position="162"/>
        <end position="209"/>
    </location>
</feature>
<dbReference type="Pfam" id="PF14111">
    <property type="entry name" value="DUF4283"/>
    <property type="match status" value="1"/>
</dbReference>
<organism evidence="4 5">
    <name type="scientific">Acer yangbiense</name>
    <dbReference type="NCBI Taxonomy" id="1000413"/>
    <lineage>
        <taxon>Eukaryota</taxon>
        <taxon>Viridiplantae</taxon>
        <taxon>Streptophyta</taxon>
        <taxon>Embryophyta</taxon>
        <taxon>Tracheophyta</taxon>
        <taxon>Spermatophyta</taxon>
        <taxon>Magnoliopsida</taxon>
        <taxon>eudicotyledons</taxon>
        <taxon>Gunneridae</taxon>
        <taxon>Pentapetalae</taxon>
        <taxon>rosids</taxon>
        <taxon>malvids</taxon>
        <taxon>Sapindales</taxon>
        <taxon>Sapindaceae</taxon>
        <taxon>Hippocastanoideae</taxon>
        <taxon>Acereae</taxon>
        <taxon>Acer</taxon>
    </lineage>
</organism>
<evidence type="ECO:0000259" key="3">
    <source>
        <dbReference type="Pfam" id="PF14392"/>
    </source>
</evidence>
<dbReference type="InterPro" id="IPR025558">
    <property type="entry name" value="DUF4283"/>
</dbReference>
<sequence length="456" mass="51287">MSALMATEEIAKLWDAHGEGVESVSHCLVGKVLSRKKINIEAFRNTIGQIWGTMGLLEIEVIADNLFVFHFQSLADREMVCARGPWHFDRCLIVLVKPQGLGEISKLSFNFVEFWVQVHNIPIICMTGKIARLIFNSIGPVIDFPMETKNYWGKFLRAKIRVDISKPLKRGVVIGLEENGVQITAALKYERLSDFCYVYGLIGHTIRECMDDEGCQKLMSGSEPKYGAWLRASPMDKVKPPTNEDGGNRFRRNASKGFEKRDQSYSRNMPQRNINDSPFNQERLTIENNLSTANPLIGQDVSKTVVDDQGKVLEQNQVGTSSEFNNIGYKDGDKSEKVDERDGVSATMAMNLDSQHMQQGMDKSSAVDQFACTKDLDSPKGTGRKWKRVSWSVLVKQSGSMSGTQEFVCNLNCDGLDGKRKNVTEFDAVFEEKKQKCEITTLERSVEPASQARREP</sequence>
<name>A0A5C7IZA1_9ROSI</name>